<evidence type="ECO:0000313" key="3">
    <source>
        <dbReference type="Proteomes" id="UP000235965"/>
    </source>
</evidence>
<dbReference type="Pfam" id="PF04669">
    <property type="entry name" value="PBDC1"/>
    <property type="match status" value="2"/>
</dbReference>
<dbReference type="InterPro" id="IPR023139">
    <property type="entry name" value="PBDC1-like_dom_sf"/>
</dbReference>
<dbReference type="PANTHER" id="PTHR13410">
    <property type="entry name" value="PROTEIN PBDC1"/>
    <property type="match status" value="1"/>
</dbReference>
<protein>
    <recommendedName>
        <fullName evidence="1">Polysaccharide biosynthesis domain-containing protein</fullName>
    </recommendedName>
</protein>
<feature type="domain" description="Polysaccharide biosynthesis" evidence="1">
    <location>
        <begin position="142"/>
        <end position="207"/>
    </location>
</feature>
<dbReference type="Gene3D" id="1.10.3560.10">
    <property type="entry name" value="yst0336 like domain"/>
    <property type="match status" value="2"/>
</dbReference>
<organism evidence="2 3">
    <name type="scientific">Cryptotermes secundus</name>
    <dbReference type="NCBI Taxonomy" id="105785"/>
    <lineage>
        <taxon>Eukaryota</taxon>
        <taxon>Metazoa</taxon>
        <taxon>Ecdysozoa</taxon>
        <taxon>Arthropoda</taxon>
        <taxon>Hexapoda</taxon>
        <taxon>Insecta</taxon>
        <taxon>Pterygota</taxon>
        <taxon>Neoptera</taxon>
        <taxon>Polyneoptera</taxon>
        <taxon>Dictyoptera</taxon>
        <taxon>Blattodea</taxon>
        <taxon>Blattoidea</taxon>
        <taxon>Termitoidae</taxon>
        <taxon>Kalotermitidae</taxon>
        <taxon>Cryptotermitinae</taxon>
        <taxon>Cryptotermes</taxon>
    </lineage>
</organism>
<name>A0A2J7PCM2_9NEOP</name>
<keyword evidence="3" id="KW-1185">Reference proteome</keyword>
<dbReference type="InParanoid" id="A0A2J7PCM2"/>
<dbReference type="InterPro" id="IPR008476">
    <property type="entry name" value="PBDC1_metazoa/fungi"/>
</dbReference>
<dbReference type="InterPro" id="IPR021148">
    <property type="entry name" value="Polysacc_synth_dom"/>
</dbReference>
<proteinExistence type="predicted"/>
<reference evidence="2 3" key="1">
    <citation type="submission" date="2017-12" db="EMBL/GenBank/DDBJ databases">
        <title>Hemimetabolous genomes reveal molecular basis of termite eusociality.</title>
        <authorList>
            <person name="Harrison M.C."/>
            <person name="Jongepier E."/>
            <person name="Robertson H.M."/>
            <person name="Arning N."/>
            <person name="Bitard-Feildel T."/>
            <person name="Chao H."/>
            <person name="Childers C.P."/>
            <person name="Dinh H."/>
            <person name="Doddapaneni H."/>
            <person name="Dugan S."/>
            <person name="Gowin J."/>
            <person name="Greiner C."/>
            <person name="Han Y."/>
            <person name="Hu H."/>
            <person name="Hughes D.S.T."/>
            <person name="Huylmans A.-K."/>
            <person name="Kemena C."/>
            <person name="Kremer L.P.M."/>
            <person name="Lee S.L."/>
            <person name="Lopez-Ezquerra A."/>
            <person name="Mallet L."/>
            <person name="Monroy-Kuhn J.M."/>
            <person name="Moser A."/>
            <person name="Murali S.C."/>
            <person name="Muzny D.M."/>
            <person name="Otani S."/>
            <person name="Piulachs M.-D."/>
            <person name="Poelchau M."/>
            <person name="Qu J."/>
            <person name="Schaub F."/>
            <person name="Wada-Katsumata A."/>
            <person name="Worley K.C."/>
            <person name="Xie Q."/>
            <person name="Ylla G."/>
            <person name="Poulsen M."/>
            <person name="Gibbs R.A."/>
            <person name="Schal C."/>
            <person name="Richards S."/>
            <person name="Belles X."/>
            <person name="Korb J."/>
            <person name="Bornberg-Bauer E."/>
        </authorList>
    </citation>
    <scope>NUCLEOTIDE SEQUENCE [LARGE SCALE GENOMIC DNA]</scope>
    <source>
        <tissue evidence="2">Whole body</tissue>
    </source>
</reference>
<evidence type="ECO:0000313" key="2">
    <source>
        <dbReference type="EMBL" id="PNF14088.1"/>
    </source>
</evidence>
<dbReference type="PANTHER" id="PTHR13410:SF9">
    <property type="entry name" value="PROTEIN PBDC1"/>
    <property type="match status" value="1"/>
</dbReference>
<sequence length="220" mass="25455">MLFQGADGLIAGANVLTRPAEEFDNDPSVEALWAMKALEHAEVYFNILCSVDPKLLKLTPHDDNIYKTFREEFPDLKVDILDEEGLKSFEAKQFSNMLLHLAEPWPSGLKLGYNPFHDVDEESSSDMLSKELDIDFDDEMYLEIEGETKWRPFCEKFKDVVEDYSFGTLLRLDHSGEYSEHNSILVTRIQFYAIELSRNREGLNDCIRSKFKPRKSSKNQ</sequence>
<dbReference type="STRING" id="105785.A0A2J7PCM2"/>
<gene>
    <name evidence="2" type="ORF">B7P43_G01066</name>
</gene>
<accession>A0A2J7PCM2</accession>
<dbReference type="OrthoDB" id="10248897at2759"/>
<dbReference type="EMBL" id="NEVH01027057">
    <property type="protein sequence ID" value="PNF14088.1"/>
    <property type="molecule type" value="Genomic_DNA"/>
</dbReference>
<dbReference type="Proteomes" id="UP000235965">
    <property type="component" value="Unassembled WGS sequence"/>
</dbReference>
<comment type="caution">
    <text evidence="2">The sequence shown here is derived from an EMBL/GenBank/DDBJ whole genome shotgun (WGS) entry which is preliminary data.</text>
</comment>
<dbReference type="FunCoup" id="A0A2J7PCM2">
    <property type="interactions" value="1203"/>
</dbReference>
<feature type="domain" description="Polysaccharide biosynthesis" evidence="1">
    <location>
        <begin position="29"/>
        <end position="93"/>
    </location>
</feature>
<evidence type="ECO:0000259" key="1">
    <source>
        <dbReference type="Pfam" id="PF04669"/>
    </source>
</evidence>
<dbReference type="GO" id="GO:0005737">
    <property type="term" value="C:cytoplasm"/>
    <property type="evidence" value="ECO:0007669"/>
    <property type="project" value="TreeGrafter"/>
</dbReference>
<dbReference type="AlphaFoldDB" id="A0A2J7PCM2"/>